<dbReference type="InParanoid" id="A9V8Z2"/>
<dbReference type="KEGG" id="mbr:MONBRDRAFT_28712"/>
<dbReference type="GO" id="GO:0016787">
    <property type="term" value="F:hydrolase activity"/>
    <property type="evidence" value="ECO:0007669"/>
    <property type="project" value="UniProtKB-UniRule"/>
</dbReference>
<evidence type="ECO:0000313" key="6">
    <source>
        <dbReference type="Proteomes" id="UP000001357"/>
    </source>
</evidence>
<dbReference type="OMA" id="YEHEMEQ"/>
<proteinExistence type="predicted"/>
<dbReference type="PANTHER" id="PTHR24138:SF10">
    <property type="entry name" value="PHOSPHOLIPASE A2"/>
    <property type="match status" value="1"/>
</dbReference>
<dbReference type="GeneID" id="5894488"/>
<evidence type="ECO:0000256" key="2">
    <source>
        <dbReference type="PROSITE-ProRule" id="PRU01161"/>
    </source>
</evidence>
<evidence type="ECO:0000256" key="1">
    <source>
        <dbReference type="ARBA" id="ARBA00023098"/>
    </source>
</evidence>
<sequence length="413" mass="46066">MAAQALWAIMLDMIERVVGPYREASATPRKNSRLRGSSDLLGITASSRRAPLPPPPFVPDRRQEGQRPLYLDNSSDANSHGCRILALDGLGANVIFHISLLCRLLAQEPEFDEQPDVYVGSSLGAVTALMLAYGYSSRQVAQLYEHEMEQHLSWLPTGFNWRIVAPFWNSHSDHAKEAFLRRCFGQATLRDCQHWVAVAAFDLAGSPDEQELPSPQPTRHWQPTILTNLPRGRGAHEPDLDLPLVEVAMRATATPTYYAIHNNHIDGTVFAANPSLSGMARVLAAFPALSVRDVSVLSLGGAVSRQYAFSANLDWGVWQWLPWILKLLNNATADACNNNMQQVLQDRYLRLQPPAIPNLRYDHADRYVCPSFVEKQQTRPLHPCEPGLADIGALRRPKPRSALQQRQPEILAL</sequence>
<reference evidence="5 6" key="1">
    <citation type="journal article" date="2008" name="Nature">
        <title>The genome of the choanoflagellate Monosiga brevicollis and the origin of metazoans.</title>
        <authorList>
            <consortium name="JGI Sequencing"/>
            <person name="King N."/>
            <person name="Westbrook M.J."/>
            <person name="Young S.L."/>
            <person name="Kuo A."/>
            <person name="Abedin M."/>
            <person name="Chapman J."/>
            <person name="Fairclough S."/>
            <person name="Hellsten U."/>
            <person name="Isogai Y."/>
            <person name="Letunic I."/>
            <person name="Marr M."/>
            <person name="Pincus D."/>
            <person name="Putnam N."/>
            <person name="Rokas A."/>
            <person name="Wright K.J."/>
            <person name="Zuzow R."/>
            <person name="Dirks W."/>
            <person name="Good M."/>
            <person name="Goodstein D."/>
            <person name="Lemons D."/>
            <person name="Li W."/>
            <person name="Lyons J.B."/>
            <person name="Morris A."/>
            <person name="Nichols S."/>
            <person name="Richter D.J."/>
            <person name="Salamov A."/>
            <person name="Bork P."/>
            <person name="Lim W.A."/>
            <person name="Manning G."/>
            <person name="Miller W.T."/>
            <person name="McGinnis W."/>
            <person name="Shapiro H."/>
            <person name="Tjian R."/>
            <person name="Grigoriev I.V."/>
            <person name="Rokhsar D."/>
        </authorList>
    </citation>
    <scope>NUCLEOTIDE SEQUENCE [LARGE SCALE GENOMIC DNA]</scope>
    <source>
        <strain evidence="6">MX1 / ATCC 50154</strain>
    </source>
</reference>
<dbReference type="InterPro" id="IPR016035">
    <property type="entry name" value="Acyl_Trfase/lysoPLipase"/>
</dbReference>
<dbReference type="CDD" id="cd07213">
    <property type="entry name" value="Pat17_PNPLA8_PNPLA9_like1"/>
    <property type="match status" value="1"/>
</dbReference>
<feature type="active site" description="Proton acceptor" evidence="2">
    <location>
        <position position="266"/>
    </location>
</feature>
<organism evidence="5 6">
    <name type="scientific">Monosiga brevicollis</name>
    <name type="common">Choanoflagellate</name>
    <dbReference type="NCBI Taxonomy" id="81824"/>
    <lineage>
        <taxon>Eukaryota</taxon>
        <taxon>Choanoflagellata</taxon>
        <taxon>Craspedida</taxon>
        <taxon>Salpingoecidae</taxon>
        <taxon>Monosiga</taxon>
    </lineage>
</organism>
<dbReference type="RefSeq" id="XP_001749155.1">
    <property type="nucleotide sequence ID" value="XM_001749103.1"/>
</dbReference>
<feature type="region of interest" description="Disordered" evidence="3">
    <location>
        <begin position="207"/>
        <end position="234"/>
    </location>
</feature>
<feature type="active site" description="Nucleophile" evidence="2">
    <location>
        <position position="122"/>
    </location>
</feature>
<dbReference type="PANTHER" id="PTHR24138">
    <property type="entry name" value="INTRACELLLAR PHOSPHOLIPASE A FAMILY"/>
    <property type="match status" value="1"/>
</dbReference>
<dbReference type="Proteomes" id="UP000001357">
    <property type="component" value="Unassembled WGS sequence"/>
</dbReference>
<keyword evidence="6" id="KW-1185">Reference proteome</keyword>
<keyword evidence="1 2" id="KW-0443">Lipid metabolism</keyword>
<dbReference type="EMBL" id="CH991569">
    <property type="protein sequence ID" value="EDQ85961.1"/>
    <property type="molecule type" value="Genomic_DNA"/>
</dbReference>
<protein>
    <recommendedName>
        <fullName evidence="4">PNPLA domain-containing protein</fullName>
    </recommendedName>
</protein>
<keyword evidence="2" id="KW-0378">Hydrolase</keyword>
<dbReference type="PROSITE" id="PS51635">
    <property type="entry name" value="PNPLA"/>
    <property type="match status" value="1"/>
</dbReference>
<dbReference type="InterPro" id="IPR002641">
    <property type="entry name" value="PNPLA_dom"/>
</dbReference>
<dbReference type="Gene3D" id="3.40.1090.10">
    <property type="entry name" value="Cytosolic phospholipase A2 catalytic domain"/>
    <property type="match status" value="1"/>
</dbReference>
<feature type="short sequence motif" description="GXSXG" evidence="2">
    <location>
        <begin position="120"/>
        <end position="124"/>
    </location>
</feature>
<dbReference type="InterPro" id="IPR047156">
    <property type="entry name" value="Teg/CotR/CapV-like"/>
</dbReference>
<feature type="compositionally biased region" description="Polar residues" evidence="3">
    <location>
        <begin position="217"/>
        <end position="227"/>
    </location>
</feature>
<name>A9V8Z2_MONBE</name>
<accession>A9V8Z2</accession>
<gene>
    <name evidence="5" type="ORF">MONBRDRAFT_28712</name>
</gene>
<comment type="caution">
    <text evidence="2">Lacks conserved residue(s) required for the propagation of feature annotation.</text>
</comment>
<evidence type="ECO:0000313" key="5">
    <source>
        <dbReference type="EMBL" id="EDQ85961.1"/>
    </source>
</evidence>
<dbReference type="SUPFAM" id="SSF52151">
    <property type="entry name" value="FabD/lysophospholipase-like"/>
    <property type="match status" value="1"/>
</dbReference>
<dbReference type="GO" id="GO:0016042">
    <property type="term" value="P:lipid catabolic process"/>
    <property type="evidence" value="ECO:0007669"/>
    <property type="project" value="UniProtKB-UniRule"/>
</dbReference>
<evidence type="ECO:0000259" key="4">
    <source>
        <dbReference type="PROSITE" id="PS51635"/>
    </source>
</evidence>
<dbReference type="Pfam" id="PF01734">
    <property type="entry name" value="Patatin"/>
    <property type="match status" value="1"/>
</dbReference>
<dbReference type="AlphaFoldDB" id="A9V8Z2"/>
<keyword evidence="2" id="KW-0442">Lipid degradation</keyword>
<dbReference type="eggNOG" id="ENOG502SCW8">
    <property type="taxonomic scope" value="Eukaryota"/>
</dbReference>
<evidence type="ECO:0000256" key="3">
    <source>
        <dbReference type="SAM" id="MobiDB-lite"/>
    </source>
</evidence>
<feature type="domain" description="PNPLA" evidence="4">
    <location>
        <begin position="85"/>
        <end position="279"/>
    </location>
</feature>